<dbReference type="Proteomes" id="UP000007148">
    <property type="component" value="Unassembled WGS sequence"/>
</dbReference>
<dbReference type="HOGENOM" id="CLU_792534_0_0_1"/>
<evidence type="ECO:0000256" key="1">
    <source>
        <dbReference type="SAM" id="MobiDB-lite"/>
    </source>
</evidence>
<organism evidence="2 3">
    <name type="scientific">Serendipita indica (strain DSM 11827)</name>
    <name type="common">Root endophyte fungus</name>
    <name type="synonym">Piriformospora indica</name>
    <dbReference type="NCBI Taxonomy" id="1109443"/>
    <lineage>
        <taxon>Eukaryota</taxon>
        <taxon>Fungi</taxon>
        <taxon>Dikarya</taxon>
        <taxon>Basidiomycota</taxon>
        <taxon>Agaricomycotina</taxon>
        <taxon>Agaricomycetes</taxon>
        <taxon>Sebacinales</taxon>
        <taxon>Serendipitaceae</taxon>
        <taxon>Serendipita</taxon>
    </lineage>
</organism>
<comment type="caution">
    <text evidence="2">The sequence shown here is derived from an EMBL/GenBank/DDBJ whole genome shotgun (WGS) entry which is preliminary data.</text>
</comment>
<reference evidence="2 3" key="1">
    <citation type="journal article" date="2011" name="PLoS Pathog.">
        <title>Endophytic Life Strategies Decoded by Genome and Transcriptome Analyses of the Mutualistic Root Symbiont Piriformospora indica.</title>
        <authorList>
            <person name="Zuccaro A."/>
            <person name="Lahrmann U."/>
            <person name="Guldener U."/>
            <person name="Langen G."/>
            <person name="Pfiffi S."/>
            <person name="Biedenkopf D."/>
            <person name="Wong P."/>
            <person name="Samans B."/>
            <person name="Grimm C."/>
            <person name="Basiewicz M."/>
            <person name="Murat C."/>
            <person name="Martin F."/>
            <person name="Kogel K.H."/>
        </authorList>
    </citation>
    <scope>NUCLEOTIDE SEQUENCE [LARGE SCALE GENOMIC DNA]</scope>
    <source>
        <strain evidence="2 3">DSM 11827</strain>
    </source>
</reference>
<sequence>MPSMQGLMRRSFKTASRKLRKNTQKGHAQAKLLVDRARSILFGQEDGSKGPNQVCTAEDSVTDAQPVIEIIAETAEALSSLAQTSENSQQAADRRDQEFNILGTAHERLRSMIGDGDTATTLRGEESSARASDFDKSTRKLKRADEVATTPQGQRTNTFTLLNMDDHQDPPMTLDGRCFANAASIRRRLTMVYEKKHDGPLAFRLWYELQGSPCGVSKRFWKLGEQNGRIPDGLCRLYFLNVAPRTGQSGVRLYTVVTVSQDEHEDPFPVDIPVSGNISCCQQSCRNVQTHLRGLWASQPWEILSMQPLGEQANNTHLVDGPFNDDTLSPYENTLYVWVIPKISPGPNVT</sequence>
<dbReference type="EMBL" id="CAFZ01000127">
    <property type="protein sequence ID" value="CCA71600.1"/>
    <property type="molecule type" value="Genomic_DNA"/>
</dbReference>
<evidence type="ECO:0000313" key="2">
    <source>
        <dbReference type="EMBL" id="CCA71600.1"/>
    </source>
</evidence>
<gene>
    <name evidence="2" type="ORF">PIIN_05536</name>
</gene>
<proteinExistence type="predicted"/>
<feature type="region of interest" description="Disordered" evidence="1">
    <location>
        <begin position="119"/>
        <end position="152"/>
    </location>
</feature>
<accession>G4TJV7</accession>
<name>G4TJV7_SERID</name>
<feature type="compositionally biased region" description="Basic and acidic residues" evidence="1">
    <location>
        <begin position="123"/>
        <end position="146"/>
    </location>
</feature>
<dbReference type="InParanoid" id="G4TJV7"/>
<keyword evidence="3" id="KW-1185">Reference proteome</keyword>
<protein>
    <submittedName>
        <fullName evidence="2">Uncharacterized protein</fullName>
    </submittedName>
</protein>
<dbReference type="AlphaFoldDB" id="G4TJV7"/>
<evidence type="ECO:0000313" key="3">
    <source>
        <dbReference type="Proteomes" id="UP000007148"/>
    </source>
</evidence>